<sequence>MTIARRFDTKPALDQRDPATPIQIVGRYLEDIPVDLDAMADDLGLEVRYVDNLSDDVSGKIERTRGGYRVTVNASHPRRRQRFTLAHEIAHFIMHRDLIGDGIVDNAMYRSAGLSDEIERQANRYAADILMPAAAVRRLYRQNVKSFAAMANAFDVSAEAAQVRMKDLRVGRA</sequence>
<name>A0ABX1EW15_9PROT</name>
<comment type="caution">
    <text evidence="2">The sequence shown here is derived from an EMBL/GenBank/DDBJ whole genome shotgun (WGS) entry which is preliminary data.</text>
</comment>
<dbReference type="Proteomes" id="UP000765160">
    <property type="component" value="Unassembled WGS sequence"/>
</dbReference>
<dbReference type="EMBL" id="JAAVTX010000001">
    <property type="protein sequence ID" value="NKE43640.1"/>
    <property type="molecule type" value="Genomic_DNA"/>
</dbReference>
<evidence type="ECO:0000313" key="3">
    <source>
        <dbReference type="Proteomes" id="UP000765160"/>
    </source>
</evidence>
<dbReference type="Gene3D" id="1.10.10.2910">
    <property type="match status" value="1"/>
</dbReference>
<protein>
    <submittedName>
        <fullName evidence="2">ImmA/IrrE family metallo-endopeptidase</fullName>
    </submittedName>
</protein>
<dbReference type="InterPro" id="IPR052345">
    <property type="entry name" value="Rad_response_metalloprotease"/>
</dbReference>
<accession>A0ABX1EW15</accession>
<keyword evidence="3" id="KW-1185">Reference proteome</keyword>
<dbReference type="PANTHER" id="PTHR43236">
    <property type="entry name" value="ANTITOXIN HIGA1"/>
    <property type="match status" value="1"/>
</dbReference>
<dbReference type="InterPro" id="IPR010359">
    <property type="entry name" value="IrrE_HExxH"/>
</dbReference>
<proteinExistence type="predicted"/>
<feature type="domain" description="IrrE N-terminal-like" evidence="1">
    <location>
        <begin position="40"/>
        <end position="165"/>
    </location>
</feature>
<dbReference type="Pfam" id="PF06114">
    <property type="entry name" value="Peptidase_M78"/>
    <property type="match status" value="1"/>
</dbReference>
<gene>
    <name evidence="2" type="ORF">HB662_02550</name>
</gene>
<dbReference type="PANTHER" id="PTHR43236:SF2">
    <property type="entry name" value="BLL0069 PROTEIN"/>
    <property type="match status" value="1"/>
</dbReference>
<evidence type="ECO:0000259" key="1">
    <source>
        <dbReference type="Pfam" id="PF06114"/>
    </source>
</evidence>
<reference evidence="2 3" key="1">
    <citation type="submission" date="2020-03" db="EMBL/GenBank/DDBJ databases">
        <title>Roseomonas selenitidurans sp. nov. isolated from soil.</title>
        <authorList>
            <person name="Liu H."/>
        </authorList>
    </citation>
    <scope>NUCLEOTIDE SEQUENCE [LARGE SCALE GENOMIC DNA]</scope>
    <source>
        <strain evidence="2 3">JCM 15073</strain>
    </source>
</reference>
<organism evidence="2 3">
    <name type="scientific">Falsiroseomonas frigidaquae</name>
    <dbReference type="NCBI Taxonomy" id="487318"/>
    <lineage>
        <taxon>Bacteria</taxon>
        <taxon>Pseudomonadati</taxon>
        <taxon>Pseudomonadota</taxon>
        <taxon>Alphaproteobacteria</taxon>
        <taxon>Acetobacterales</taxon>
        <taxon>Roseomonadaceae</taxon>
        <taxon>Falsiroseomonas</taxon>
    </lineage>
</organism>
<dbReference type="RefSeq" id="WP_168046803.1">
    <property type="nucleotide sequence ID" value="NZ_JAATJR010000001.1"/>
</dbReference>
<evidence type="ECO:0000313" key="2">
    <source>
        <dbReference type="EMBL" id="NKE43640.1"/>
    </source>
</evidence>